<dbReference type="InterPro" id="IPR044730">
    <property type="entry name" value="RNase_H-like_dom_plant"/>
</dbReference>
<dbReference type="InterPro" id="IPR026960">
    <property type="entry name" value="RVT-Znf"/>
</dbReference>
<evidence type="ECO:0000313" key="4">
    <source>
        <dbReference type="Proteomes" id="UP000507222"/>
    </source>
</evidence>
<evidence type="ECO:0000259" key="2">
    <source>
        <dbReference type="Pfam" id="PF13966"/>
    </source>
</evidence>
<feature type="domain" description="RNase H type-1" evidence="1">
    <location>
        <begin position="286"/>
        <end position="407"/>
    </location>
</feature>
<dbReference type="GO" id="GO:0003676">
    <property type="term" value="F:nucleic acid binding"/>
    <property type="evidence" value="ECO:0007669"/>
    <property type="project" value="InterPro"/>
</dbReference>
<evidence type="ECO:0008006" key="5">
    <source>
        <dbReference type="Google" id="ProtNLM"/>
    </source>
</evidence>
<accession>A0A6J5TXC4</accession>
<dbReference type="InterPro" id="IPR002156">
    <property type="entry name" value="RNaseH_domain"/>
</dbReference>
<evidence type="ECO:0000313" key="3">
    <source>
        <dbReference type="EMBL" id="CAB4268373.1"/>
    </source>
</evidence>
<organism evidence="3 4">
    <name type="scientific">Prunus armeniaca</name>
    <name type="common">Apricot</name>
    <name type="synonym">Armeniaca vulgaris</name>
    <dbReference type="NCBI Taxonomy" id="36596"/>
    <lineage>
        <taxon>Eukaryota</taxon>
        <taxon>Viridiplantae</taxon>
        <taxon>Streptophyta</taxon>
        <taxon>Embryophyta</taxon>
        <taxon>Tracheophyta</taxon>
        <taxon>Spermatophyta</taxon>
        <taxon>Magnoliopsida</taxon>
        <taxon>eudicotyledons</taxon>
        <taxon>Gunneridae</taxon>
        <taxon>Pentapetalae</taxon>
        <taxon>rosids</taxon>
        <taxon>fabids</taxon>
        <taxon>Rosales</taxon>
        <taxon>Rosaceae</taxon>
        <taxon>Amygdaloideae</taxon>
        <taxon>Amygdaleae</taxon>
        <taxon>Prunus</taxon>
    </lineage>
</organism>
<dbReference type="PANTHER" id="PTHR47074">
    <property type="entry name" value="BNAC02G40300D PROTEIN"/>
    <property type="match status" value="1"/>
</dbReference>
<dbReference type="GO" id="GO:0004523">
    <property type="term" value="F:RNA-DNA hybrid ribonuclease activity"/>
    <property type="evidence" value="ECO:0007669"/>
    <property type="project" value="InterPro"/>
</dbReference>
<sequence length="421" mass="47606">MSRIDAGSSSSWGWKGLIQGHRILEAGVRWRVGNGENIQICVDRWMPQPYTFKVQSPHPEMPVWVKDLIDPVTKAWKRDEVIRWFSETEAQLILKMPISRLGCPDKLLWHFTKHGNYTVKSGYELAESLHRNGELNRKGEGECSNQKVQKSFWKGIWSLKDNLRRRRMDVENKCGLCNQEGETQMHIFSQCDFARAFWFACPLQLDTATVEGNDFAACWTFLKRKYAGIQIHPSDASGMMVEQVGEYNEAVIPKAPLVAELPRPPDQAALVQAVWEKPRHGFVKANCDGAWLVQTNTGGFGWVIRDFVGWMMQAGGQGDLRYGSALAAEVDAIRAVLIACEQGGFARVMVESDSLIAIQMVKGERLVDAEVDGLIFDIQAMTREFQEMIFIHAPRSCNQAAHEVASFVSRNGGIHHWDLIR</sequence>
<dbReference type="InterPro" id="IPR052929">
    <property type="entry name" value="RNase_H-like_EbsB-rel"/>
</dbReference>
<dbReference type="EMBL" id="CAEKDK010000002">
    <property type="protein sequence ID" value="CAB4268373.1"/>
    <property type="molecule type" value="Genomic_DNA"/>
</dbReference>
<dbReference type="PANTHER" id="PTHR47074:SF48">
    <property type="entry name" value="POLYNUCLEOTIDYL TRANSFERASE, RIBONUCLEASE H-LIKE SUPERFAMILY PROTEIN"/>
    <property type="match status" value="1"/>
</dbReference>
<feature type="domain" description="Reverse transcriptase zinc-binding" evidence="2">
    <location>
        <begin position="153"/>
        <end position="198"/>
    </location>
</feature>
<gene>
    <name evidence="3" type="ORF">CURHAP_LOCUS11822</name>
</gene>
<dbReference type="CDD" id="cd06222">
    <property type="entry name" value="RNase_H_like"/>
    <property type="match status" value="1"/>
</dbReference>
<evidence type="ECO:0000259" key="1">
    <source>
        <dbReference type="Pfam" id="PF13456"/>
    </source>
</evidence>
<dbReference type="AlphaFoldDB" id="A0A6J5TXC4"/>
<dbReference type="Pfam" id="PF13456">
    <property type="entry name" value="RVT_3"/>
    <property type="match status" value="1"/>
</dbReference>
<dbReference type="SUPFAM" id="SSF53098">
    <property type="entry name" value="Ribonuclease H-like"/>
    <property type="match status" value="1"/>
</dbReference>
<dbReference type="InterPro" id="IPR012337">
    <property type="entry name" value="RNaseH-like_sf"/>
</dbReference>
<dbReference type="InterPro" id="IPR036397">
    <property type="entry name" value="RNaseH_sf"/>
</dbReference>
<dbReference type="Gene3D" id="3.30.420.10">
    <property type="entry name" value="Ribonuclease H-like superfamily/Ribonuclease H"/>
    <property type="match status" value="1"/>
</dbReference>
<reference evidence="3 4" key="1">
    <citation type="submission" date="2020-05" db="EMBL/GenBank/DDBJ databases">
        <authorList>
            <person name="Campoy J."/>
            <person name="Schneeberger K."/>
            <person name="Spophaly S."/>
        </authorList>
    </citation>
    <scope>NUCLEOTIDE SEQUENCE [LARGE SCALE GENOMIC DNA]</scope>
    <source>
        <strain evidence="3">PruArmRojPasFocal</strain>
    </source>
</reference>
<dbReference type="Pfam" id="PF13966">
    <property type="entry name" value="zf-RVT"/>
    <property type="match status" value="1"/>
</dbReference>
<proteinExistence type="predicted"/>
<dbReference type="Proteomes" id="UP000507222">
    <property type="component" value="Unassembled WGS sequence"/>
</dbReference>
<protein>
    <recommendedName>
        <fullName evidence="5">RNase H type-1 domain-containing protein</fullName>
    </recommendedName>
</protein>
<name>A0A6J5TXC4_PRUAR</name>